<organism evidence="4 5">
    <name type="scientific">Camelimonas lactis</name>
    <dbReference type="NCBI Taxonomy" id="659006"/>
    <lineage>
        <taxon>Bacteria</taxon>
        <taxon>Pseudomonadati</taxon>
        <taxon>Pseudomonadota</taxon>
        <taxon>Alphaproteobacteria</taxon>
        <taxon>Hyphomicrobiales</taxon>
        <taxon>Chelatococcaceae</taxon>
        <taxon>Camelimonas</taxon>
    </lineage>
</organism>
<keyword evidence="5" id="KW-1185">Reference proteome</keyword>
<evidence type="ECO:0000313" key="4">
    <source>
        <dbReference type="EMBL" id="TCO13055.1"/>
    </source>
</evidence>
<feature type="compositionally biased region" description="Polar residues" evidence="1">
    <location>
        <begin position="9"/>
        <end position="20"/>
    </location>
</feature>
<dbReference type="Pfam" id="PF14742">
    <property type="entry name" value="GDE_N_bis"/>
    <property type="match status" value="1"/>
</dbReference>
<proteinExistence type="predicted"/>
<evidence type="ECO:0000259" key="3">
    <source>
        <dbReference type="Pfam" id="PF22422"/>
    </source>
</evidence>
<feature type="region of interest" description="Disordered" evidence="1">
    <location>
        <begin position="1"/>
        <end position="28"/>
    </location>
</feature>
<dbReference type="InterPro" id="IPR012341">
    <property type="entry name" value="6hp_glycosidase-like_sf"/>
</dbReference>
<feature type="domain" description="Putative glycogen debranching enzyme N-terminal" evidence="2">
    <location>
        <begin position="45"/>
        <end position="239"/>
    </location>
</feature>
<reference evidence="4 5" key="1">
    <citation type="submission" date="2019-03" db="EMBL/GenBank/DDBJ databases">
        <title>Genomic Encyclopedia of Type Strains, Phase IV (KMG-IV): sequencing the most valuable type-strain genomes for metagenomic binning, comparative biology and taxonomic classification.</title>
        <authorList>
            <person name="Goeker M."/>
        </authorList>
    </citation>
    <scope>NUCLEOTIDE SEQUENCE [LARGE SCALE GENOMIC DNA]</scope>
    <source>
        <strain evidence="4 5">DSM 22958</strain>
    </source>
</reference>
<dbReference type="Gene3D" id="1.50.10.10">
    <property type="match status" value="1"/>
</dbReference>
<evidence type="ECO:0000259" key="2">
    <source>
        <dbReference type="Pfam" id="PF14742"/>
    </source>
</evidence>
<evidence type="ECO:0000256" key="1">
    <source>
        <dbReference type="SAM" id="MobiDB-lite"/>
    </source>
</evidence>
<dbReference type="AlphaFoldDB" id="A0A4R2GSP5"/>
<dbReference type="Pfam" id="PF22422">
    <property type="entry name" value="MGH1-like_GH"/>
    <property type="match status" value="1"/>
</dbReference>
<dbReference type="InterPro" id="IPR054491">
    <property type="entry name" value="MGH1-like_GH"/>
</dbReference>
<dbReference type="Proteomes" id="UP000294881">
    <property type="component" value="Unassembled WGS sequence"/>
</dbReference>
<gene>
    <name evidence="4" type="ORF">EV666_10782</name>
</gene>
<comment type="caution">
    <text evidence="4">The sequence shown here is derived from an EMBL/GenBank/DDBJ whole genome shotgun (WGS) entry which is preliminary data.</text>
</comment>
<dbReference type="EMBL" id="SLWL01000007">
    <property type="protein sequence ID" value="TCO13055.1"/>
    <property type="molecule type" value="Genomic_DNA"/>
</dbReference>
<protein>
    <submittedName>
        <fullName evidence="4">Glycogen debranching enzyme</fullName>
    </submittedName>
</protein>
<dbReference type="InterPro" id="IPR008928">
    <property type="entry name" value="6-hairpin_glycosidase_sf"/>
</dbReference>
<dbReference type="InterPro" id="IPR032856">
    <property type="entry name" value="GDE_N_bis"/>
</dbReference>
<sequence length="739" mass="81649">METARPMSLTPSQTMASGAASSEPETDLWSVQSDASLQETQPRALKQGDAFAVFDHHGDALSGPRSPEGLFWRDTRHLSHLAMTVCGRRPMLLSSILRDDNATLTCDLTNPDVFDQDGELRMARDALHIRRSCFLWNAACHQRVVVKNYDQKPHRVMIAITFSADFADLFEVRGSRREHRGERHPPEPAANHVRLSYTGLDQRVRVTTLGFDPEPSQLTGNRAVFEFTLAPRESRTLYMEVSCRTPGVNRSPAQGYFTALRDSRRDLRRLSGRAAAVSSSNDVFNEALRRSVSDLYMLVTDTEDGPYPYAGIPWFSTVFGRDALITALQTLWLDPEITRGVLRHLARNQATETDALADAEPGKILHEIRHGEMAELREVPFRRYYGSVDSTPLFVALCGAYLRRTGDVRAIQQLWPHVVAALDWIRTSGDRDGDGFVEYGRQTPDGLVNQGWKDSFDSVFHANGALAHGPIALCEVQAYVYAAWQAARDMAAALGDGATAAACETRARDLRTAFDAAFFDEELGTYVLALDGDKRPCRVRASNAGHVLTFGLALPERAVAVAKTLMAPGSFCGWGVRTVPETEARYNPMSYHNGSVWPHDNALVAYGLRRYGYRAEAGQIFAGLFAASTYIEMRRLPELFCGFARQRGQGPTFYPVACSPQAWAATAPLFMLQACLGVSFDPAGNAISFTEPLLPPFLDEVTIRNLRIGEASCDIAVSGRQSIVHVLRRSGPLKVLVTA</sequence>
<evidence type="ECO:0000313" key="5">
    <source>
        <dbReference type="Proteomes" id="UP000294881"/>
    </source>
</evidence>
<accession>A0A4R2GSP5</accession>
<dbReference type="GO" id="GO:0005975">
    <property type="term" value="P:carbohydrate metabolic process"/>
    <property type="evidence" value="ECO:0007669"/>
    <property type="project" value="InterPro"/>
</dbReference>
<feature type="domain" description="Mannosylglycerate hydrolase MGH1-like glycoside hydrolase" evidence="3">
    <location>
        <begin position="322"/>
        <end position="627"/>
    </location>
</feature>
<name>A0A4R2GSP5_9HYPH</name>
<dbReference type="SUPFAM" id="SSF48208">
    <property type="entry name" value="Six-hairpin glycosidases"/>
    <property type="match status" value="1"/>
</dbReference>